<name>A0A2N9JL43_9ACTN</name>
<reference evidence="2 3" key="1">
    <citation type="submission" date="2018-02" db="EMBL/GenBank/DDBJ databases">
        <authorList>
            <person name="Cohen D.B."/>
            <person name="Kent A.D."/>
        </authorList>
    </citation>
    <scope>NUCLEOTIDE SEQUENCE [LARGE SCALE GENOMIC DNA]</scope>
    <source>
        <strain evidence="2">1</strain>
    </source>
</reference>
<dbReference type="EMBL" id="LT985188">
    <property type="protein sequence ID" value="SPD88740.1"/>
    <property type="molecule type" value="Genomic_DNA"/>
</dbReference>
<dbReference type="RefSeq" id="WP_105187178.1">
    <property type="nucleotide sequence ID" value="NZ_BAAAGO010000038.1"/>
</dbReference>
<proteinExistence type="predicted"/>
<gene>
    <name evidence="2" type="ORF">MPLG2_3710</name>
</gene>
<dbReference type="PANTHER" id="PTHR22602:SF0">
    <property type="entry name" value="TRANSFERASE CAF17, MITOCHONDRIAL-RELATED"/>
    <property type="match status" value="1"/>
</dbReference>
<protein>
    <submittedName>
        <fullName evidence="2">Uncharacterized protein</fullName>
    </submittedName>
</protein>
<organism evidence="2 3">
    <name type="scientific">Micropruina glycogenica</name>
    <dbReference type="NCBI Taxonomy" id="75385"/>
    <lineage>
        <taxon>Bacteria</taxon>
        <taxon>Bacillati</taxon>
        <taxon>Actinomycetota</taxon>
        <taxon>Actinomycetes</taxon>
        <taxon>Propionibacteriales</taxon>
        <taxon>Nocardioidaceae</taxon>
        <taxon>Micropruina</taxon>
    </lineage>
</organism>
<evidence type="ECO:0000256" key="1">
    <source>
        <dbReference type="ARBA" id="ARBA00022946"/>
    </source>
</evidence>
<evidence type="ECO:0000313" key="3">
    <source>
        <dbReference type="Proteomes" id="UP000238164"/>
    </source>
</evidence>
<evidence type="ECO:0000313" key="2">
    <source>
        <dbReference type="EMBL" id="SPD88740.1"/>
    </source>
</evidence>
<dbReference type="PANTHER" id="PTHR22602">
    <property type="entry name" value="TRANSFERASE CAF17, MITOCHONDRIAL-RELATED"/>
    <property type="match status" value="1"/>
</dbReference>
<dbReference type="NCBIfam" id="TIGR03317">
    <property type="entry name" value="ygfZ_signature"/>
    <property type="match status" value="1"/>
</dbReference>
<dbReference type="Proteomes" id="UP000238164">
    <property type="component" value="Chromosome 1"/>
</dbReference>
<dbReference type="AlphaFoldDB" id="A0A2N9JL43"/>
<dbReference type="GO" id="GO:0016226">
    <property type="term" value="P:iron-sulfur cluster assembly"/>
    <property type="evidence" value="ECO:0007669"/>
    <property type="project" value="TreeGrafter"/>
</dbReference>
<keyword evidence="1" id="KW-0809">Transit peptide</keyword>
<dbReference type="Gene3D" id="3.30.1360.120">
    <property type="entry name" value="Probable tRNA modification gtpase trme, domain 1"/>
    <property type="match status" value="2"/>
</dbReference>
<dbReference type="SUPFAM" id="SSF103025">
    <property type="entry name" value="Folate-binding domain"/>
    <property type="match status" value="1"/>
</dbReference>
<dbReference type="KEGG" id="mgg:MPLG2_3710"/>
<keyword evidence="3" id="KW-1185">Reference proteome</keyword>
<dbReference type="OrthoDB" id="9796287at2"/>
<dbReference type="InterPro" id="IPR045179">
    <property type="entry name" value="YgfZ/GcvT"/>
</dbReference>
<accession>A0A2N9JL43</accession>
<sequence length="305" mass="32975">MTVVRHESGPDAGAVWHYGHPLREQRWLAAGEASVDLSHRPTFSITGPDRLTWLNNIVSQKLDDLASDAWVTAYILDPNGRIVHVFGGVDDGATLWAATEPGHDEALLAWLRRMQFAARVEITERSESHAMVITPGGPGIVARDELDATLGERRAGTWAADALRIEAGQPRVFVDTDERTIPNELANPDGLTLGPAVHLQKGCYPGQETVARVYNLGRPPRRLTRLHLDGSAEALPQIGSEIVLDGRSIGRVGSSARHHELGPVALALIKRSVPADVPLVVDGIDAAQELIVDPEVGLHVRARLG</sequence>
<dbReference type="InterPro" id="IPR017703">
    <property type="entry name" value="YgfZ/GCV_T_CS"/>
</dbReference>
<dbReference type="InterPro" id="IPR027266">
    <property type="entry name" value="TrmE/GcvT-like"/>
</dbReference>